<dbReference type="PANTHER" id="PTHR21639:SF5">
    <property type="entry name" value="DBF4-TYPE ZINC FINGER-CONTAINING PROTEIN 2"/>
    <property type="match status" value="1"/>
</dbReference>
<name>A0A9Y4TQJ7_9TELE</name>
<dbReference type="PANTHER" id="PTHR21639">
    <property type="entry name" value="DBF4-TYPE ZINC FINGER-CONTAINING PROTEIN 2"/>
    <property type="match status" value="1"/>
</dbReference>
<feature type="compositionally biased region" description="Basic residues" evidence="1">
    <location>
        <begin position="152"/>
        <end position="163"/>
    </location>
</feature>
<reference evidence="3" key="1">
    <citation type="submission" date="2025-08" db="UniProtKB">
        <authorList>
            <consortium name="RefSeq"/>
        </authorList>
    </citation>
    <scope>IDENTIFICATION</scope>
</reference>
<sequence length="828" mass="92620">MGFGDLKSASGLKVLNDFMSERSYIEGSVQHNGRVCVSVRPSHADLPSVSAPPLPRAELDELRFSDEDSRSRGTREHLPSSDDASCQGANQQQEDSTRSQSGERANQERLSAQITQQEEGGTHLPQAPPPYSQTPAPQRQTPPPHCQAPPSVHRKAHRKTNRRKTSDSSASSQPHRGPGPDQELRPWTPTEPRLQTLTEPRPRTLIDPRPRTLTEPSPWTPTEPRPRTPTEPRPRTLIDPRTRTLTDPSTWTPTEPRPRTPTEPRPRTLIDPRPWTLTEPRPWLSWQKERREAHKEEAFSSDHSDPLDQTIEEVIQVYCHGVSSTPCQQEDTESFHVSLPTSMETHSDDWDSPLQVVLQRGHALSDTPVQVSHTEGQDLSRLMDVQVDLEDQVYSYQLDSALHSDGRPGGGARQDQGFWTLPIEEVLPAPERIPESFRGKSWAQIEQEDEEKVERLVQQFRRGRFLCYFDSESLARYGRRNKNKGRGQSKEAEPDPGVLPLLEQPDSDSVYVRRKRRGRTRSCRLASRCQVVKVSHSTQTVRLVVPAVHQLTVEAPPSSIPAANQEAAERTPEAQAWRCLPSSYYNIITPVQPRTSLVYLLCSPSGPAPACTPSPGSAPKRCRKKRRPLDQHGLKVKYKQLPVRFYEPGTNRILKNAPKGFLWRRGSAPTGPPPSCVRQLFRSLSPDLNTDRPAAAECAAGSSRVKGQQSPDPPFSNSSFLLSTLRRGSAETNIARRRGRMSQAPPSSLDSRSERGRGGRRERTRPPASKRRTRAQATPPQPRREGLRRAGLGRKLPGSTGPAPLSAIPPSSRRGRGRRGRGGERGRR</sequence>
<evidence type="ECO:0000313" key="3">
    <source>
        <dbReference type="RefSeq" id="XP_008298596.1"/>
    </source>
</evidence>
<dbReference type="InterPro" id="IPR038890">
    <property type="entry name" value="ZDBF2"/>
</dbReference>
<feature type="region of interest" description="Disordered" evidence="1">
    <location>
        <begin position="479"/>
        <end position="503"/>
    </location>
</feature>
<feature type="region of interest" description="Disordered" evidence="1">
    <location>
        <begin position="43"/>
        <end position="278"/>
    </location>
</feature>
<evidence type="ECO:0000256" key="1">
    <source>
        <dbReference type="SAM" id="MobiDB-lite"/>
    </source>
</evidence>
<feature type="compositionally biased region" description="Polar residues" evidence="1">
    <location>
        <begin position="82"/>
        <end position="119"/>
    </location>
</feature>
<feature type="compositionally biased region" description="Basic and acidic residues" evidence="1">
    <location>
        <begin position="256"/>
        <end position="270"/>
    </location>
</feature>
<keyword evidence="2" id="KW-1185">Reference proteome</keyword>
<dbReference type="Proteomes" id="UP000694891">
    <property type="component" value="Unplaced"/>
</dbReference>
<feature type="compositionally biased region" description="Polar residues" evidence="1">
    <location>
        <begin position="705"/>
        <end position="722"/>
    </location>
</feature>
<accession>A0A9Y4TQJ7</accession>
<dbReference type="CTD" id="57683"/>
<feature type="compositionally biased region" description="Basic and acidic residues" evidence="1">
    <location>
        <begin position="751"/>
        <end position="765"/>
    </location>
</feature>
<feature type="compositionally biased region" description="Basic and acidic residues" evidence="1">
    <location>
        <begin position="224"/>
        <end position="244"/>
    </location>
</feature>
<dbReference type="AlphaFoldDB" id="A0A9Y4TQJ7"/>
<evidence type="ECO:0000313" key="2">
    <source>
        <dbReference type="Proteomes" id="UP000694891"/>
    </source>
</evidence>
<dbReference type="RefSeq" id="XP_008298596.1">
    <property type="nucleotide sequence ID" value="XM_008300374.1"/>
</dbReference>
<feature type="region of interest" description="Disordered" evidence="1">
    <location>
        <begin position="687"/>
        <end position="828"/>
    </location>
</feature>
<protein>
    <submittedName>
        <fullName evidence="3">DBF4-type zinc finger-containing protein 2</fullName>
    </submittedName>
</protein>
<feature type="compositionally biased region" description="Basic and acidic residues" evidence="1">
    <location>
        <begin position="200"/>
        <end position="212"/>
    </location>
</feature>
<gene>
    <name evidence="3" type="primary">zdbf2</name>
</gene>
<proteinExistence type="predicted"/>
<organism evidence="2 3">
    <name type="scientific">Stegastes partitus</name>
    <name type="common">bicolor damselfish</name>
    <dbReference type="NCBI Taxonomy" id="144197"/>
    <lineage>
        <taxon>Eukaryota</taxon>
        <taxon>Metazoa</taxon>
        <taxon>Chordata</taxon>
        <taxon>Craniata</taxon>
        <taxon>Vertebrata</taxon>
        <taxon>Euteleostomi</taxon>
        <taxon>Actinopterygii</taxon>
        <taxon>Neopterygii</taxon>
        <taxon>Teleostei</taxon>
        <taxon>Neoteleostei</taxon>
        <taxon>Acanthomorphata</taxon>
        <taxon>Ovalentaria</taxon>
        <taxon>Pomacentridae</taxon>
        <taxon>Stegastes</taxon>
    </lineage>
</organism>
<feature type="compositionally biased region" description="Basic and acidic residues" evidence="1">
    <location>
        <begin position="57"/>
        <end position="80"/>
    </location>
</feature>